<dbReference type="AlphaFoldDB" id="A0A2S0MI28"/>
<organism evidence="3 4">
    <name type="scientific">Ottowia oryzae</name>
    <dbReference type="NCBI Taxonomy" id="2109914"/>
    <lineage>
        <taxon>Bacteria</taxon>
        <taxon>Pseudomonadati</taxon>
        <taxon>Pseudomonadota</taxon>
        <taxon>Betaproteobacteria</taxon>
        <taxon>Burkholderiales</taxon>
        <taxon>Comamonadaceae</taxon>
        <taxon>Ottowia</taxon>
    </lineage>
</organism>
<dbReference type="EMBL" id="CP027666">
    <property type="protein sequence ID" value="AVO35532.1"/>
    <property type="molecule type" value="Genomic_DNA"/>
</dbReference>
<accession>A0A2S0MI28</accession>
<dbReference type="Pfam" id="PF08327">
    <property type="entry name" value="AHSA1"/>
    <property type="match status" value="1"/>
</dbReference>
<sequence>MPNDTTPPAPAAHPFDLVLTRLIDAPAAKLYRCWTDAALIPQWFVPKPWTISQAQFDVRPGGASLIVMRDPDGNEYPNAGVYLEVLPDRKLVFTDAYTAGWVPSAKPFMTAIVTFEPEGASGRQTRYTAIARHWTQEAREQHEAMGFHTGWGVCADQMAALAATL</sequence>
<reference evidence="3 4" key="1">
    <citation type="submission" date="2018-03" db="EMBL/GenBank/DDBJ databases">
        <title>Genome sequencing of Ottowia sp.</title>
        <authorList>
            <person name="Kim S.-J."/>
            <person name="Heo J."/>
            <person name="Kwon S.-W."/>
        </authorList>
    </citation>
    <scope>NUCLEOTIDE SEQUENCE [LARGE SCALE GENOMIC DNA]</scope>
    <source>
        <strain evidence="3 4">KADR8-3</strain>
    </source>
</reference>
<dbReference type="InterPro" id="IPR013538">
    <property type="entry name" value="ASHA1/2-like_C"/>
</dbReference>
<dbReference type="SUPFAM" id="SSF55961">
    <property type="entry name" value="Bet v1-like"/>
    <property type="match status" value="1"/>
</dbReference>
<evidence type="ECO:0000256" key="1">
    <source>
        <dbReference type="ARBA" id="ARBA00006817"/>
    </source>
</evidence>
<evidence type="ECO:0000313" key="4">
    <source>
        <dbReference type="Proteomes" id="UP000239709"/>
    </source>
</evidence>
<proteinExistence type="inferred from homology"/>
<dbReference type="RefSeq" id="WP_106704078.1">
    <property type="nucleotide sequence ID" value="NZ_CP027666.1"/>
</dbReference>
<gene>
    <name evidence="3" type="ORF">C6570_15875</name>
</gene>
<name>A0A2S0MI28_9BURK</name>
<evidence type="ECO:0000313" key="3">
    <source>
        <dbReference type="EMBL" id="AVO35532.1"/>
    </source>
</evidence>
<keyword evidence="4" id="KW-1185">Reference proteome</keyword>
<evidence type="ECO:0000259" key="2">
    <source>
        <dbReference type="Pfam" id="PF08327"/>
    </source>
</evidence>
<dbReference type="InterPro" id="IPR023393">
    <property type="entry name" value="START-like_dom_sf"/>
</dbReference>
<dbReference type="Proteomes" id="UP000239709">
    <property type="component" value="Chromosome"/>
</dbReference>
<dbReference type="OrthoDB" id="9805228at2"/>
<dbReference type="KEGG" id="otk:C6570_15875"/>
<protein>
    <submittedName>
        <fullName evidence="3">Polyketide cyclase</fullName>
    </submittedName>
</protein>
<dbReference type="CDD" id="cd08896">
    <property type="entry name" value="SRPBCC_CalC_Aha1-like_3"/>
    <property type="match status" value="1"/>
</dbReference>
<comment type="similarity">
    <text evidence="1">Belongs to the AHA1 family.</text>
</comment>
<dbReference type="Gene3D" id="3.30.530.20">
    <property type="match status" value="1"/>
</dbReference>
<feature type="domain" description="Activator of Hsp90 ATPase homologue 1/2-like C-terminal" evidence="2">
    <location>
        <begin position="24"/>
        <end position="162"/>
    </location>
</feature>